<keyword evidence="2" id="KW-1185">Reference proteome</keyword>
<dbReference type="EMBL" id="BAABHA010000015">
    <property type="protein sequence ID" value="GAA4391740.1"/>
    <property type="molecule type" value="Genomic_DNA"/>
</dbReference>
<evidence type="ECO:0000313" key="2">
    <source>
        <dbReference type="Proteomes" id="UP001500454"/>
    </source>
</evidence>
<gene>
    <name evidence="1" type="ORF">GCM10023186_41370</name>
</gene>
<accession>A0ABP8JJA0</accession>
<reference evidence="2" key="1">
    <citation type="journal article" date="2019" name="Int. J. Syst. Evol. Microbiol.">
        <title>The Global Catalogue of Microorganisms (GCM) 10K type strain sequencing project: providing services to taxonomists for standard genome sequencing and annotation.</title>
        <authorList>
            <consortium name="The Broad Institute Genomics Platform"/>
            <consortium name="The Broad Institute Genome Sequencing Center for Infectious Disease"/>
            <person name="Wu L."/>
            <person name="Ma J."/>
        </authorList>
    </citation>
    <scope>NUCLEOTIDE SEQUENCE [LARGE SCALE GENOMIC DNA]</scope>
    <source>
        <strain evidence="2">JCM 17924</strain>
    </source>
</reference>
<sequence>MSQVLTIRKGHKVFISTPTNFYGAKVLGVAKNHIRVVCYYDSQGPHNVSKDSVSLQDGQY</sequence>
<protein>
    <submittedName>
        <fullName evidence="1">Uncharacterized protein</fullName>
    </submittedName>
</protein>
<evidence type="ECO:0000313" key="1">
    <source>
        <dbReference type="EMBL" id="GAA4391740.1"/>
    </source>
</evidence>
<name>A0ABP8JJA0_9BACT</name>
<proteinExistence type="predicted"/>
<organism evidence="1 2">
    <name type="scientific">Hymenobacter koreensis</name>
    <dbReference type="NCBI Taxonomy" id="1084523"/>
    <lineage>
        <taxon>Bacteria</taxon>
        <taxon>Pseudomonadati</taxon>
        <taxon>Bacteroidota</taxon>
        <taxon>Cytophagia</taxon>
        <taxon>Cytophagales</taxon>
        <taxon>Hymenobacteraceae</taxon>
        <taxon>Hymenobacter</taxon>
    </lineage>
</organism>
<comment type="caution">
    <text evidence="1">The sequence shown here is derived from an EMBL/GenBank/DDBJ whole genome shotgun (WGS) entry which is preliminary data.</text>
</comment>
<dbReference type="Proteomes" id="UP001500454">
    <property type="component" value="Unassembled WGS sequence"/>
</dbReference>